<organism evidence="1 2">
    <name type="scientific">Kibdelosporangium lantanae</name>
    <dbReference type="NCBI Taxonomy" id="1497396"/>
    <lineage>
        <taxon>Bacteria</taxon>
        <taxon>Bacillati</taxon>
        <taxon>Actinomycetota</taxon>
        <taxon>Actinomycetes</taxon>
        <taxon>Pseudonocardiales</taxon>
        <taxon>Pseudonocardiaceae</taxon>
        <taxon>Kibdelosporangium</taxon>
    </lineage>
</organism>
<evidence type="ECO:0000313" key="1">
    <source>
        <dbReference type="EMBL" id="MFD1045017.1"/>
    </source>
</evidence>
<accession>A0ABW3M306</accession>
<comment type="caution">
    <text evidence="1">The sequence shown here is derived from an EMBL/GenBank/DDBJ whole genome shotgun (WGS) entry which is preliminary data.</text>
</comment>
<proteinExistence type="predicted"/>
<protein>
    <recommendedName>
        <fullName evidence="3">Restriction endonuclease</fullName>
    </recommendedName>
</protein>
<reference evidence="2" key="1">
    <citation type="journal article" date="2019" name="Int. J. Syst. Evol. Microbiol.">
        <title>The Global Catalogue of Microorganisms (GCM) 10K type strain sequencing project: providing services to taxonomists for standard genome sequencing and annotation.</title>
        <authorList>
            <consortium name="The Broad Institute Genomics Platform"/>
            <consortium name="The Broad Institute Genome Sequencing Center for Infectious Disease"/>
            <person name="Wu L."/>
            <person name="Ma J."/>
        </authorList>
    </citation>
    <scope>NUCLEOTIDE SEQUENCE [LARGE SCALE GENOMIC DNA]</scope>
    <source>
        <strain evidence="2">JCM 31486</strain>
    </source>
</reference>
<name>A0ABW3M306_9PSEU</name>
<evidence type="ECO:0000313" key="2">
    <source>
        <dbReference type="Proteomes" id="UP001597045"/>
    </source>
</evidence>
<evidence type="ECO:0008006" key="3">
    <source>
        <dbReference type="Google" id="ProtNLM"/>
    </source>
</evidence>
<keyword evidence="2" id="KW-1185">Reference proteome</keyword>
<dbReference type="Proteomes" id="UP001597045">
    <property type="component" value="Unassembled WGS sequence"/>
</dbReference>
<sequence length="479" mass="54055">MRLSEYYSLEREQGSLEFVDVDTVNDVPLFVDPGAIRYLTTTLARGCTSLVQSFFQCVIQCIKDGRDGQAQALLASLGEPNETRLGLSSGRARGRGMADGLAWGMWSALSRSKAVETGILDDLEETALFVEGIDRDIISDVVTNIIRAPLIGFTATMAVKYDIEVYPGFALSVWDRQSRSWVQTQCALPYAGDLPVLLVPRMFVRRGRGVYSADRYYRHFVIPALQQEHFSASSELVRWLVNGTPRPPHKKTLMELHPHVKETNTEVTEDHPDLLEDYRKDARRGFRIVTQEELAKGIGTSPPDFDQLLAEVLSVVPGKKEATVYHLAVEKLLTAIFFPALDMPVVEKKIHEGRKRIDIDYTNIATKGFFYWLHAVHGVSCSFVPVECKNYSQDIGNPEYDQLTSRFSIQTGSVGMLCYRKISNKSDVIAHCRDSARDGRGYIIALDDMDLTKMVNERKSVDGGDEFRYLFERFRDIVQ</sequence>
<gene>
    <name evidence="1" type="ORF">ACFQ1S_05110</name>
</gene>
<dbReference type="EMBL" id="JBHTIS010000184">
    <property type="protein sequence ID" value="MFD1045017.1"/>
    <property type="molecule type" value="Genomic_DNA"/>
</dbReference>